<dbReference type="Proteomes" id="UP000504635">
    <property type="component" value="Unplaced"/>
</dbReference>
<name>A0A6J2YH59_SITOR</name>
<dbReference type="InParanoid" id="A0A6J2YH59"/>
<gene>
    <name evidence="3" type="primary">LOC115887224</name>
</gene>
<feature type="chain" id="PRO_5027065442" evidence="1">
    <location>
        <begin position="22"/>
        <end position="189"/>
    </location>
</feature>
<evidence type="ECO:0000313" key="3">
    <source>
        <dbReference type="RefSeq" id="XP_030762449.1"/>
    </source>
</evidence>
<evidence type="ECO:0000256" key="1">
    <source>
        <dbReference type="SAM" id="SignalP"/>
    </source>
</evidence>
<feature type="signal peptide" evidence="1">
    <location>
        <begin position="1"/>
        <end position="21"/>
    </location>
</feature>
<sequence>MFRFVAALFILGILPYKAVIGSTEFPQEEAVETTTIDYNDKNDSTKDVYVIRKVVYEIGILTETDNNTNFDNKTHEQVDISFFDPADNGTFIDLSKIPIPVEANISGVAVTGIVTSNIGGLVFPSNDSAKPKENSFPIFPDKQVKVTRNISTTDQEQSANILSGISDVLGLSKLVNTKPIQEEDDNANQ</sequence>
<keyword evidence="1" id="KW-0732">Signal</keyword>
<keyword evidence="2" id="KW-1185">Reference proteome</keyword>
<dbReference type="OrthoDB" id="8119829at2759"/>
<dbReference type="GeneID" id="115887224"/>
<accession>A0A6J2YH59</accession>
<evidence type="ECO:0000313" key="2">
    <source>
        <dbReference type="Proteomes" id="UP000504635"/>
    </source>
</evidence>
<dbReference type="KEGG" id="soy:115887224"/>
<proteinExistence type="predicted"/>
<dbReference type="RefSeq" id="XP_030762449.1">
    <property type="nucleotide sequence ID" value="XM_030906589.1"/>
</dbReference>
<dbReference type="AlphaFoldDB" id="A0A6J2YH59"/>
<reference evidence="3" key="1">
    <citation type="submission" date="2025-08" db="UniProtKB">
        <authorList>
            <consortium name="RefSeq"/>
        </authorList>
    </citation>
    <scope>IDENTIFICATION</scope>
    <source>
        <tissue evidence="3">Gonads</tissue>
    </source>
</reference>
<organism evidence="2 3">
    <name type="scientific">Sitophilus oryzae</name>
    <name type="common">Rice weevil</name>
    <name type="synonym">Curculio oryzae</name>
    <dbReference type="NCBI Taxonomy" id="7048"/>
    <lineage>
        <taxon>Eukaryota</taxon>
        <taxon>Metazoa</taxon>
        <taxon>Ecdysozoa</taxon>
        <taxon>Arthropoda</taxon>
        <taxon>Hexapoda</taxon>
        <taxon>Insecta</taxon>
        <taxon>Pterygota</taxon>
        <taxon>Neoptera</taxon>
        <taxon>Endopterygota</taxon>
        <taxon>Coleoptera</taxon>
        <taxon>Polyphaga</taxon>
        <taxon>Cucujiformia</taxon>
        <taxon>Curculionidae</taxon>
        <taxon>Dryophthorinae</taxon>
        <taxon>Sitophilus</taxon>
    </lineage>
</organism>
<protein>
    <submittedName>
        <fullName evidence="3">Uncharacterized protein LOC115887224</fullName>
    </submittedName>
</protein>